<protein>
    <submittedName>
        <fullName evidence="1">Uncharacterized protein</fullName>
    </submittedName>
</protein>
<accession>A0A371I294</accession>
<gene>
    <name evidence="1" type="ORF">CR513_06641</name>
</gene>
<keyword evidence="2" id="KW-1185">Reference proteome</keyword>
<sequence>MKSRLLTSAYNDLLCTYPNHLNQFCQFFLNHCYTNISSCIQSFRILSFLGNIPINPTPSNQPLKMKQKPQKLEITLTPQLHQKRK</sequence>
<organism evidence="1 2">
    <name type="scientific">Mucuna pruriens</name>
    <name type="common">Velvet bean</name>
    <name type="synonym">Dolichos pruriens</name>
    <dbReference type="NCBI Taxonomy" id="157652"/>
    <lineage>
        <taxon>Eukaryota</taxon>
        <taxon>Viridiplantae</taxon>
        <taxon>Streptophyta</taxon>
        <taxon>Embryophyta</taxon>
        <taxon>Tracheophyta</taxon>
        <taxon>Spermatophyta</taxon>
        <taxon>Magnoliopsida</taxon>
        <taxon>eudicotyledons</taxon>
        <taxon>Gunneridae</taxon>
        <taxon>Pentapetalae</taxon>
        <taxon>rosids</taxon>
        <taxon>fabids</taxon>
        <taxon>Fabales</taxon>
        <taxon>Fabaceae</taxon>
        <taxon>Papilionoideae</taxon>
        <taxon>50 kb inversion clade</taxon>
        <taxon>NPAAA clade</taxon>
        <taxon>indigoferoid/millettioid clade</taxon>
        <taxon>Phaseoleae</taxon>
        <taxon>Mucuna</taxon>
    </lineage>
</organism>
<dbReference type="Proteomes" id="UP000257109">
    <property type="component" value="Unassembled WGS sequence"/>
</dbReference>
<reference evidence="1" key="1">
    <citation type="submission" date="2018-05" db="EMBL/GenBank/DDBJ databases">
        <title>Draft genome of Mucuna pruriens seed.</title>
        <authorList>
            <person name="Nnadi N.E."/>
            <person name="Vos R."/>
            <person name="Hasami M.H."/>
            <person name="Devisetty U.K."/>
            <person name="Aguiy J.C."/>
        </authorList>
    </citation>
    <scope>NUCLEOTIDE SEQUENCE [LARGE SCALE GENOMIC DNA]</scope>
    <source>
        <strain evidence="1">JCA_2017</strain>
    </source>
</reference>
<proteinExistence type="predicted"/>
<feature type="non-terminal residue" evidence="1">
    <location>
        <position position="1"/>
    </location>
</feature>
<dbReference type="EMBL" id="QJKJ01001134">
    <property type="protein sequence ID" value="RDY09064.1"/>
    <property type="molecule type" value="Genomic_DNA"/>
</dbReference>
<comment type="caution">
    <text evidence="1">The sequence shown here is derived from an EMBL/GenBank/DDBJ whole genome shotgun (WGS) entry which is preliminary data.</text>
</comment>
<name>A0A371I294_MUCPR</name>
<evidence type="ECO:0000313" key="2">
    <source>
        <dbReference type="Proteomes" id="UP000257109"/>
    </source>
</evidence>
<evidence type="ECO:0000313" key="1">
    <source>
        <dbReference type="EMBL" id="RDY09064.1"/>
    </source>
</evidence>
<dbReference type="AlphaFoldDB" id="A0A371I294"/>